<comment type="cofactor">
    <cofactor evidence="12">
        <name>Mg(2+)</name>
        <dbReference type="ChEBI" id="CHEBI:18420"/>
    </cofactor>
    <text evidence="12">Requires a divalent cation, most likely magnesium in vivo, as an electrophilic catalyst to aid phosphoryl group transfer. It is the chelate of the metal and the nucleotide that is the actual substrate.</text>
</comment>
<comment type="catalytic activity">
    <reaction evidence="12">
        <text>D-ribose + ATP = D-ribose 5-phosphate + ADP + H(+)</text>
        <dbReference type="Rhea" id="RHEA:13697"/>
        <dbReference type="ChEBI" id="CHEBI:15378"/>
        <dbReference type="ChEBI" id="CHEBI:30616"/>
        <dbReference type="ChEBI" id="CHEBI:47013"/>
        <dbReference type="ChEBI" id="CHEBI:78346"/>
        <dbReference type="ChEBI" id="CHEBI:456216"/>
        <dbReference type="EC" id="2.7.1.15"/>
    </reaction>
</comment>
<reference evidence="14 15" key="1">
    <citation type="journal article" date="2017" name="Int. J. Syst. Evol. Microbiol.">
        <title>Rouxiella badensis sp. nov. and Rouxiella silvae sp. nov. isolated from peat bog soil in Germany and emendation of the genus description.</title>
        <authorList>
            <person name="Le Fleche-Mateos A."/>
            <person name="Kugler J.H."/>
            <person name="Hansen S.H."/>
            <person name="Syldatk C."/>
            <person name="Hausmann R."/>
            <person name="Lomprez F."/>
            <person name="Vandenbogaert M."/>
            <person name="Manuguerra J.C."/>
            <person name="Grimont P.A."/>
        </authorList>
    </citation>
    <scope>NUCLEOTIDE SEQUENCE [LARGE SCALE GENOMIC DNA]</scope>
    <source>
        <strain evidence="14 15">DSM 100043</strain>
    </source>
</reference>
<comment type="similarity">
    <text evidence="12">Belongs to the carbohydrate kinase PfkB family. Ribokinase subfamily.</text>
</comment>
<feature type="binding site" evidence="12">
    <location>
        <begin position="249"/>
        <end position="250"/>
    </location>
    <ligand>
        <name>ATP</name>
        <dbReference type="ChEBI" id="CHEBI:30616"/>
    </ligand>
</feature>
<dbReference type="InterPro" id="IPR011877">
    <property type="entry name" value="Ribokinase"/>
</dbReference>
<feature type="binding site" evidence="12">
    <location>
        <position position="244"/>
    </location>
    <ligand>
        <name>K(+)</name>
        <dbReference type="ChEBI" id="CHEBI:29103"/>
    </ligand>
</feature>
<keyword evidence="7 12" id="KW-0418">Kinase</keyword>
<dbReference type="PANTHER" id="PTHR10584:SF166">
    <property type="entry name" value="RIBOKINASE"/>
    <property type="match status" value="1"/>
</dbReference>
<dbReference type="GO" id="GO:0004747">
    <property type="term" value="F:ribokinase activity"/>
    <property type="evidence" value="ECO:0007669"/>
    <property type="project" value="UniProtKB-UniRule"/>
</dbReference>
<dbReference type="InterPro" id="IPR029056">
    <property type="entry name" value="Ribokinase-like"/>
</dbReference>
<dbReference type="UniPathway" id="UPA00916">
    <property type="reaction ID" value="UER00889"/>
</dbReference>
<dbReference type="EC" id="2.7.1.15" evidence="2 12"/>
<feature type="binding site" evidence="12">
    <location>
        <position position="181"/>
    </location>
    <ligand>
        <name>ATP</name>
        <dbReference type="ChEBI" id="CHEBI:30616"/>
    </ligand>
</feature>
<dbReference type="PANTHER" id="PTHR10584">
    <property type="entry name" value="SUGAR KINASE"/>
    <property type="match status" value="1"/>
</dbReference>
<accession>A0A1X0WH78</accession>
<evidence type="ECO:0000256" key="9">
    <source>
        <dbReference type="ARBA" id="ARBA00022842"/>
    </source>
</evidence>
<dbReference type="GO" id="GO:0046872">
    <property type="term" value="F:metal ion binding"/>
    <property type="evidence" value="ECO:0007669"/>
    <property type="project" value="UniProtKB-KW"/>
</dbReference>
<evidence type="ECO:0000256" key="2">
    <source>
        <dbReference type="ARBA" id="ARBA00012035"/>
    </source>
</evidence>
<keyword evidence="9 12" id="KW-0460">Magnesium</keyword>
<evidence type="ECO:0000256" key="10">
    <source>
        <dbReference type="ARBA" id="ARBA00022958"/>
    </source>
</evidence>
<feature type="binding site" evidence="12">
    <location>
        <begin position="217"/>
        <end position="222"/>
    </location>
    <ligand>
        <name>ATP</name>
        <dbReference type="ChEBI" id="CHEBI:30616"/>
    </ligand>
</feature>
<evidence type="ECO:0000256" key="8">
    <source>
        <dbReference type="ARBA" id="ARBA00022840"/>
    </source>
</evidence>
<comment type="subunit">
    <text evidence="12">Homodimer.</text>
</comment>
<evidence type="ECO:0000256" key="5">
    <source>
        <dbReference type="ARBA" id="ARBA00022723"/>
    </source>
</evidence>
<comment type="pathway">
    <text evidence="12">Carbohydrate metabolism; D-ribose degradation; D-ribose 5-phosphate from beta-D-ribopyranose: step 2/2.</text>
</comment>
<dbReference type="PRINTS" id="PR00990">
    <property type="entry name" value="RIBOKINASE"/>
</dbReference>
<keyword evidence="6 12" id="KW-0547">Nucleotide-binding</keyword>
<dbReference type="AlphaFoldDB" id="A0A1X0WH78"/>
<comment type="caution">
    <text evidence="12">Lacks conserved residue(s) required for the propagation of feature annotation.</text>
</comment>
<keyword evidence="11 12" id="KW-0119">Carbohydrate metabolism</keyword>
<keyword evidence="4 12" id="KW-0808">Transferase</keyword>
<dbReference type="Proteomes" id="UP000192536">
    <property type="component" value="Unassembled WGS sequence"/>
</dbReference>
<evidence type="ECO:0000256" key="11">
    <source>
        <dbReference type="ARBA" id="ARBA00023277"/>
    </source>
</evidence>
<organism evidence="14 15">
    <name type="scientific">Rouxiella badensis</name>
    <dbReference type="NCBI Taxonomy" id="1646377"/>
    <lineage>
        <taxon>Bacteria</taxon>
        <taxon>Pseudomonadati</taxon>
        <taxon>Pseudomonadota</taxon>
        <taxon>Gammaproteobacteria</taxon>
        <taxon>Enterobacterales</taxon>
        <taxon>Yersiniaceae</taxon>
        <taxon>Rouxiella</taxon>
    </lineage>
</organism>
<feature type="active site" description="Proton acceptor" evidence="12">
    <location>
        <position position="250"/>
    </location>
</feature>
<dbReference type="InterPro" id="IPR002173">
    <property type="entry name" value="Carboh/pur_kinase_PfkB_CS"/>
</dbReference>
<feature type="binding site" evidence="12">
    <location>
        <position position="250"/>
    </location>
    <ligand>
        <name>substrate</name>
    </ligand>
</feature>
<feature type="binding site" evidence="12">
    <location>
        <position position="289"/>
    </location>
    <ligand>
        <name>K(+)</name>
        <dbReference type="ChEBI" id="CHEBI:29103"/>
    </ligand>
</feature>
<comment type="similarity">
    <text evidence="1">Belongs to the carbohydrate kinase pfkB family.</text>
</comment>
<feature type="binding site" evidence="12">
    <location>
        <position position="280"/>
    </location>
    <ligand>
        <name>K(+)</name>
        <dbReference type="ChEBI" id="CHEBI:29103"/>
    </ligand>
</feature>
<keyword evidence="15" id="KW-1185">Reference proteome</keyword>
<dbReference type="SUPFAM" id="SSF53613">
    <property type="entry name" value="Ribokinase-like"/>
    <property type="match status" value="1"/>
</dbReference>
<name>A0A1X0WH78_9GAMM</name>
<evidence type="ECO:0000256" key="3">
    <source>
        <dbReference type="ARBA" id="ARBA00016943"/>
    </source>
</evidence>
<dbReference type="RefSeq" id="WP_017494447.1">
    <property type="nucleotide sequence ID" value="NZ_CAUQAZ010000034.1"/>
</dbReference>
<comment type="caution">
    <text evidence="14">The sequence shown here is derived from an EMBL/GenBank/DDBJ whole genome shotgun (WGS) entry which is preliminary data.</text>
</comment>
<feature type="binding site" evidence="12">
    <location>
        <position position="285"/>
    </location>
    <ligand>
        <name>K(+)</name>
        <dbReference type="ChEBI" id="CHEBI:29103"/>
    </ligand>
</feature>
<feature type="binding site" evidence="12">
    <location>
        <position position="246"/>
    </location>
    <ligand>
        <name>K(+)</name>
        <dbReference type="ChEBI" id="CHEBI:29103"/>
    </ligand>
</feature>
<evidence type="ECO:0000256" key="7">
    <source>
        <dbReference type="ARBA" id="ARBA00022777"/>
    </source>
</evidence>
<dbReference type="Pfam" id="PF00294">
    <property type="entry name" value="PfkB"/>
    <property type="match status" value="1"/>
</dbReference>
<gene>
    <name evidence="12" type="primary">rbsK</name>
    <name evidence="14" type="ORF">BS640_07155</name>
</gene>
<evidence type="ECO:0000256" key="6">
    <source>
        <dbReference type="ARBA" id="ARBA00022741"/>
    </source>
</evidence>
<proteinExistence type="inferred from homology"/>
<dbReference type="GO" id="GO:0005524">
    <property type="term" value="F:ATP binding"/>
    <property type="evidence" value="ECO:0007669"/>
    <property type="project" value="UniProtKB-UniRule"/>
</dbReference>
<dbReference type="InterPro" id="IPR011611">
    <property type="entry name" value="PfkB_dom"/>
</dbReference>
<dbReference type="HAMAP" id="MF_01987">
    <property type="entry name" value="Ribokinase"/>
    <property type="match status" value="1"/>
</dbReference>
<comment type="activity regulation">
    <text evidence="12">Activated by a monovalent cation that binds near, but not in, the active site. The most likely occupant of the site in vivo is potassium. Ion binding induces a conformational change that may alter substrate affinity.</text>
</comment>
<dbReference type="PROSITE" id="PS00584">
    <property type="entry name" value="PFKB_KINASES_2"/>
    <property type="match status" value="1"/>
</dbReference>
<protein>
    <recommendedName>
        <fullName evidence="3 12">Ribokinase</fullName>
        <shortName evidence="12">RK</shortName>
        <ecNumber evidence="2 12">2.7.1.15</ecNumber>
    </recommendedName>
</protein>
<feature type="domain" description="Carbohydrate kinase PfkB" evidence="13">
    <location>
        <begin position="3"/>
        <end position="292"/>
    </location>
</feature>
<keyword evidence="5 12" id="KW-0479">Metal-binding</keyword>
<dbReference type="Gene3D" id="3.40.1190.20">
    <property type="match status" value="1"/>
</dbReference>
<dbReference type="GO" id="GO:0019303">
    <property type="term" value="P:D-ribose catabolic process"/>
    <property type="evidence" value="ECO:0007669"/>
    <property type="project" value="UniProtKB-UniRule"/>
</dbReference>
<sequence length="303" mass="32273">MKTDVLVIGSLNFDILVKQERLPLVGETFTGEGLLQMPGGKGGNQAVQCARLGLRVKMVGCVGDDLFGEELIKSLKDNDVACSDIKQFGASGLGLVQILKSGDYCSTIIKGANYALEVGDIKDSFFADSPLVILQSEIAPEVVTLAIEKARQFHCPVLLNNAPARDIDRATLSKVDYLVVNETEAAFMLGYPVAHPEDALKAARVLRTQVRKAVIVTLGEKGSVVVSDDENGHFAAVKCDTVVDTTGAGDSYIGALSYGIIKQLPLADSIRFASEVSAFSVQNYGGQGSFPTLNNVQPCHAYS</sequence>
<evidence type="ECO:0000259" key="13">
    <source>
        <dbReference type="Pfam" id="PF00294"/>
    </source>
</evidence>
<feature type="binding site" evidence="12">
    <location>
        <begin position="40"/>
        <end position="44"/>
    </location>
    <ligand>
        <name>substrate</name>
    </ligand>
</feature>
<keyword evidence="8 12" id="KW-0067">ATP-binding</keyword>
<evidence type="ECO:0000256" key="1">
    <source>
        <dbReference type="ARBA" id="ARBA00005380"/>
    </source>
</evidence>
<comment type="subcellular location">
    <subcellularLocation>
        <location evidence="12">Cytoplasm</location>
    </subcellularLocation>
</comment>
<evidence type="ECO:0000256" key="4">
    <source>
        <dbReference type="ARBA" id="ARBA00022679"/>
    </source>
</evidence>
<dbReference type="InterPro" id="IPR002139">
    <property type="entry name" value="Ribo/fructo_kinase"/>
</dbReference>
<dbReference type="GO" id="GO:0005737">
    <property type="term" value="C:cytoplasm"/>
    <property type="evidence" value="ECO:0007669"/>
    <property type="project" value="UniProtKB-SubCell"/>
</dbReference>
<dbReference type="STRING" id="1646377.BS640_07155"/>
<dbReference type="PROSITE" id="PS00583">
    <property type="entry name" value="PFKB_KINASES_1"/>
    <property type="match status" value="1"/>
</dbReference>
<keyword evidence="10 12" id="KW-0630">Potassium</keyword>
<feature type="binding site" evidence="12">
    <location>
        <position position="137"/>
    </location>
    <ligand>
        <name>substrate</name>
    </ligand>
</feature>
<comment type="function">
    <text evidence="12">Catalyzes the phosphorylation of ribose at O-5 in a reaction requiring ATP and magnesium. The resulting D-ribose-5-phosphate can then be used either for sythesis of nucleotides, histidine, and tryptophan, or as a component of the pentose phosphate pathway.</text>
</comment>
<dbReference type="CDD" id="cd01174">
    <property type="entry name" value="ribokinase"/>
    <property type="match status" value="1"/>
</dbReference>
<dbReference type="EMBL" id="MRWE01000009">
    <property type="protein sequence ID" value="ORJ26104.1"/>
    <property type="molecule type" value="Genomic_DNA"/>
</dbReference>
<dbReference type="GeneID" id="93565083"/>
<feature type="binding site" evidence="12">
    <location>
        <position position="283"/>
    </location>
    <ligand>
        <name>K(+)</name>
        <dbReference type="ChEBI" id="CHEBI:29103"/>
    </ligand>
</feature>
<evidence type="ECO:0000313" key="15">
    <source>
        <dbReference type="Proteomes" id="UP000192536"/>
    </source>
</evidence>
<evidence type="ECO:0000313" key="14">
    <source>
        <dbReference type="EMBL" id="ORJ26104.1"/>
    </source>
</evidence>
<evidence type="ECO:0000256" key="12">
    <source>
        <dbReference type="HAMAP-Rule" id="MF_01987"/>
    </source>
</evidence>
<feature type="binding site" evidence="12">
    <location>
        <begin position="12"/>
        <end position="14"/>
    </location>
    <ligand>
        <name>substrate</name>
    </ligand>
</feature>
<keyword evidence="12" id="KW-0963">Cytoplasm</keyword>